<dbReference type="Proteomes" id="UP001169006">
    <property type="component" value="Unassembled WGS sequence"/>
</dbReference>
<evidence type="ECO:0000256" key="2">
    <source>
        <dbReference type="ARBA" id="ARBA00023125"/>
    </source>
</evidence>
<dbReference type="Gene3D" id="1.20.120.530">
    <property type="entry name" value="GntR ligand-binding domain-like"/>
    <property type="match status" value="1"/>
</dbReference>
<dbReference type="SUPFAM" id="SSF48008">
    <property type="entry name" value="GntR ligand-binding domain-like"/>
    <property type="match status" value="1"/>
</dbReference>
<dbReference type="PROSITE" id="PS50949">
    <property type="entry name" value="HTH_GNTR"/>
    <property type="match status" value="1"/>
</dbReference>
<keyword evidence="3" id="KW-0804">Transcription</keyword>
<dbReference type="EMBL" id="JAUKWQ010000004">
    <property type="protein sequence ID" value="MDO1583521.1"/>
    <property type="molecule type" value="Genomic_DNA"/>
</dbReference>
<dbReference type="SMART" id="SM00345">
    <property type="entry name" value="HTH_GNTR"/>
    <property type="match status" value="1"/>
</dbReference>
<sequence>MSTPLAPKLYRRACTALAEDIRAGVLAEGTRLTETGVADRFGISRAPARQALGELENLGLLRKAEGRGYDIVAIERRAEIEPGGQTHSPPAELQAQSSWELIYPEVEIEVVSRTSIASWRINEALLARHFGVSRTVARDVVARLQERGIVRKDSSSRWVAPALTEKHIDELYELRWVLEPLALQKAAPHLPVGLLSGLRLNIEETIAASAVSSDRLDQLEQELHVDLLGRCDSPALLRAVSLPQALLVAHHFLYRRTSDLFASEPFLPEHLKIIRCLETGDVASACEALAEHLKVSRHRAMLRIHAVAKTIQPANLPYLERL</sequence>
<dbReference type="SMART" id="SM00895">
    <property type="entry name" value="FCD"/>
    <property type="match status" value="1"/>
</dbReference>
<comment type="caution">
    <text evidence="5">The sequence shown here is derived from an EMBL/GenBank/DDBJ whole genome shotgun (WGS) entry which is preliminary data.</text>
</comment>
<gene>
    <name evidence="5" type="ORF">Q2T52_15640</name>
</gene>
<dbReference type="SUPFAM" id="SSF46785">
    <property type="entry name" value="Winged helix' DNA-binding domain"/>
    <property type="match status" value="2"/>
</dbReference>
<dbReference type="RefSeq" id="WP_302077707.1">
    <property type="nucleotide sequence ID" value="NZ_JAUKWQ010000004.1"/>
</dbReference>
<proteinExistence type="predicted"/>
<dbReference type="Pfam" id="PF00392">
    <property type="entry name" value="GntR"/>
    <property type="match status" value="1"/>
</dbReference>
<dbReference type="InterPro" id="IPR036388">
    <property type="entry name" value="WH-like_DNA-bd_sf"/>
</dbReference>
<evidence type="ECO:0000256" key="1">
    <source>
        <dbReference type="ARBA" id="ARBA00023015"/>
    </source>
</evidence>
<evidence type="ECO:0000313" key="5">
    <source>
        <dbReference type="EMBL" id="MDO1583521.1"/>
    </source>
</evidence>
<dbReference type="InterPro" id="IPR036390">
    <property type="entry name" value="WH_DNA-bd_sf"/>
</dbReference>
<dbReference type="InterPro" id="IPR011711">
    <property type="entry name" value="GntR_C"/>
</dbReference>
<accession>A0ABT8SZW2</accession>
<feature type="domain" description="HTH gntR-type" evidence="4">
    <location>
        <begin position="7"/>
        <end position="74"/>
    </location>
</feature>
<dbReference type="InterPro" id="IPR000524">
    <property type="entry name" value="Tscrpt_reg_HTH_GntR"/>
</dbReference>
<reference evidence="5" key="2">
    <citation type="submission" date="2023-07" db="EMBL/GenBank/DDBJ databases">
        <authorList>
            <person name="Sun H."/>
        </authorList>
    </citation>
    <scope>NUCLEOTIDE SEQUENCE</scope>
    <source>
        <strain evidence="5">05753</strain>
    </source>
</reference>
<protein>
    <submittedName>
        <fullName evidence="5">GntR family transcriptional regulator</fullName>
    </submittedName>
</protein>
<name>A0ABT8SZW2_9HYPH</name>
<dbReference type="Gene3D" id="1.10.10.10">
    <property type="entry name" value="Winged helix-like DNA-binding domain superfamily/Winged helix DNA-binding domain"/>
    <property type="match status" value="2"/>
</dbReference>
<organism evidence="5 6">
    <name type="scientific">Rhizobium oryzicola</name>
    <dbReference type="NCBI Taxonomy" id="1232668"/>
    <lineage>
        <taxon>Bacteria</taxon>
        <taxon>Pseudomonadati</taxon>
        <taxon>Pseudomonadota</taxon>
        <taxon>Alphaproteobacteria</taxon>
        <taxon>Hyphomicrobiales</taxon>
        <taxon>Rhizobiaceae</taxon>
        <taxon>Rhizobium/Agrobacterium group</taxon>
        <taxon>Rhizobium</taxon>
    </lineage>
</organism>
<dbReference type="Pfam" id="PF07729">
    <property type="entry name" value="FCD"/>
    <property type="match status" value="1"/>
</dbReference>
<keyword evidence="2" id="KW-0238">DNA-binding</keyword>
<evidence type="ECO:0000256" key="3">
    <source>
        <dbReference type="ARBA" id="ARBA00023163"/>
    </source>
</evidence>
<reference evidence="5" key="1">
    <citation type="journal article" date="2015" name="Int. J. Syst. Evol. Microbiol.">
        <title>Rhizobium oryzicola sp. nov., potential plant-growth-promoting endophytic bacteria isolated from rice roots.</title>
        <authorList>
            <person name="Zhang X.X."/>
            <person name="Gao J.S."/>
            <person name="Cao Y.H."/>
            <person name="Sheirdil R.A."/>
            <person name="Wang X.C."/>
            <person name="Zhang L."/>
        </authorList>
    </citation>
    <scope>NUCLEOTIDE SEQUENCE</scope>
    <source>
        <strain evidence="5">05753</strain>
    </source>
</reference>
<evidence type="ECO:0000313" key="6">
    <source>
        <dbReference type="Proteomes" id="UP001169006"/>
    </source>
</evidence>
<dbReference type="PANTHER" id="PTHR43537">
    <property type="entry name" value="TRANSCRIPTIONAL REGULATOR, GNTR FAMILY"/>
    <property type="match status" value="1"/>
</dbReference>
<keyword evidence="1" id="KW-0805">Transcription regulation</keyword>
<dbReference type="InterPro" id="IPR008920">
    <property type="entry name" value="TF_FadR/GntR_C"/>
</dbReference>
<dbReference type="PANTHER" id="PTHR43537:SF5">
    <property type="entry name" value="UXU OPERON TRANSCRIPTIONAL REGULATOR"/>
    <property type="match status" value="1"/>
</dbReference>
<keyword evidence="6" id="KW-1185">Reference proteome</keyword>
<evidence type="ECO:0000259" key="4">
    <source>
        <dbReference type="PROSITE" id="PS50949"/>
    </source>
</evidence>